<gene>
    <name evidence="2" type="ORF">AB1Y20_022029</name>
</gene>
<keyword evidence="1" id="KW-1133">Transmembrane helix</keyword>
<evidence type="ECO:0008006" key="4">
    <source>
        <dbReference type="Google" id="ProtNLM"/>
    </source>
</evidence>
<sequence length="436" mass="48634">MGGVAFLMSEAASVGLFCLLIWRENLQLRQIYAAYALCDLLFTPGKTMFSLGASTGWDWFVPPFRCTRLTFSGMRKQRAAGLALWTGCLLCLGIFLADGDGRWLTGAFVCYSAFLYEDIAFWRSHLLLHLTYHVLLASEAQFPYALAASMGRLWFMSGFGKLFPEFWASWHPFILRKGSPIYGALVGRMGLPQRALEWHSFIGGCLETCFPLLLLGAAPIRVAGYCLCLAMHAYIILGFFAPMLWNVTAMLVVSHVASASFYDGLAASAFATSFTAYHASELAHVLCWLVSNLGLAFNGFFNSNIHGGNWPTRHIYVRKSAVSRLLGDTADVPPQFRPQPEWLEVVDPWCAVACADTFKMAAPDGASPSDYVRLPLFFIWIRLGCFWNQCVIDDFAQRVAVKHFFAGMDTAQDVAIVEVGPMSWLRRRNLRVLRAV</sequence>
<keyword evidence="1" id="KW-0472">Membrane</keyword>
<evidence type="ECO:0000313" key="2">
    <source>
        <dbReference type="EMBL" id="KAL1520447.1"/>
    </source>
</evidence>
<evidence type="ECO:0000313" key="3">
    <source>
        <dbReference type="Proteomes" id="UP001515480"/>
    </source>
</evidence>
<evidence type="ECO:0000256" key="1">
    <source>
        <dbReference type="SAM" id="Phobius"/>
    </source>
</evidence>
<dbReference type="AlphaFoldDB" id="A0AB34JI64"/>
<proteinExistence type="predicted"/>
<keyword evidence="1" id="KW-0812">Transmembrane</keyword>
<protein>
    <recommendedName>
        <fullName evidence="4">HTTM domain-containing protein</fullName>
    </recommendedName>
</protein>
<comment type="caution">
    <text evidence="2">The sequence shown here is derived from an EMBL/GenBank/DDBJ whole genome shotgun (WGS) entry which is preliminary data.</text>
</comment>
<accession>A0AB34JI64</accession>
<feature type="transmembrane region" description="Helical" evidence="1">
    <location>
        <begin position="79"/>
        <end position="97"/>
    </location>
</feature>
<feature type="transmembrane region" description="Helical" evidence="1">
    <location>
        <begin position="198"/>
        <end position="215"/>
    </location>
</feature>
<dbReference type="EMBL" id="JBGBPQ010000008">
    <property type="protein sequence ID" value="KAL1520447.1"/>
    <property type="molecule type" value="Genomic_DNA"/>
</dbReference>
<feature type="transmembrane region" description="Helical" evidence="1">
    <location>
        <begin position="222"/>
        <end position="245"/>
    </location>
</feature>
<keyword evidence="3" id="KW-1185">Reference proteome</keyword>
<reference evidence="2 3" key="1">
    <citation type="journal article" date="2024" name="Science">
        <title>Giant polyketide synthase enzymes in the biosynthesis of giant marine polyether toxins.</title>
        <authorList>
            <person name="Fallon T.R."/>
            <person name="Shende V.V."/>
            <person name="Wierzbicki I.H."/>
            <person name="Pendleton A.L."/>
            <person name="Watervoot N.F."/>
            <person name="Auber R.P."/>
            <person name="Gonzalez D.J."/>
            <person name="Wisecaver J.H."/>
            <person name="Moore B.S."/>
        </authorList>
    </citation>
    <scope>NUCLEOTIDE SEQUENCE [LARGE SCALE GENOMIC DNA]</scope>
    <source>
        <strain evidence="2 3">12B1</strain>
    </source>
</reference>
<name>A0AB34JI64_PRYPA</name>
<dbReference type="Proteomes" id="UP001515480">
    <property type="component" value="Unassembled WGS sequence"/>
</dbReference>
<organism evidence="2 3">
    <name type="scientific">Prymnesium parvum</name>
    <name type="common">Toxic golden alga</name>
    <dbReference type="NCBI Taxonomy" id="97485"/>
    <lineage>
        <taxon>Eukaryota</taxon>
        <taxon>Haptista</taxon>
        <taxon>Haptophyta</taxon>
        <taxon>Prymnesiophyceae</taxon>
        <taxon>Prymnesiales</taxon>
        <taxon>Prymnesiaceae</taxon>
        <taxon>Prymnesium</taxon>
    </lineage>
</organism>
<feature type="transmembrane region" description="Helical" evidence="1">
    <location>
        <begin position="6"/>
        <end position="22"/>
    </location>
</feature>